<dbReference type="InterPro" id="IPR025201">
    <property type="entry name" value="KdpD_TM"/>
</dbReference>
<feature type="transmembrane region" description="Helical" evidence="11">
    <location>
        <begin position="107"/>
        <end position="125"/>
    </location>
</feature>
<name>A0ABP7KXP7_9ACTN</name>
<dbReference type="EMBL" id="BAAAZA010000025">
    <property type="protein sequence ID" value="GAA3889852.1"/>
    <property type="molecule type" value="Genomic_DNA"/>
</dbReference>
<protein>
    <recommendedName>
        <fullName evidence="12">Sensor protein KdpD transmembrane domain-containing protein</fullName>
    </recommendedName>
</protein>
<keyword evidence="7" id="KW-0067">ATP-binding</keyword>
<feature type="transmembrane region" description="Helical" evidence="11">
    <location>
        <begin position="30"/>
        <end position="48"/>
    </location>
</feature>
<evidence type="ECO:0000256" key="11">
    <source>
        <dbReference type="SAM" id="Phobius"/>
    </source>
</evidence>
<keyword evidence="2" id="KW-0597">Phosphoprotein</keyword>
<feature type="domain" description="Sensor protein KdpD transmembrane" evidence="12">
    <location>
        <begin position="32"/>
        <end position="131"/>
    </location>
</feature>
<keyword evidence="4 11" id="KW-0812">Transmembrane</keyword>
<evidence type="ECO:0000256" key="10">
    <source>
        <dbReference type="ARBA" id="ARBA00023136"/>
    </source>
</evidence>
<keyword evidence="6" id="KW-0418">Kinase</keyword>
<feature type="transmembrane region" description="Helical" evidence="11">
    <location>
        <begin position="60"/>
        <end position="87"/>
    </location>
</feature>
<evidence type="ECO:0000313" key="14">
    <source>
        <dbReference type="Proteomes" id="UP001501563"/>
    </source>
</evidence>
<keyword evidence="14" id="KW-1185">Reference proteome</keyword>
<evidence type="ECO:0000256" key="1">
    <source>
        <dbReference type="ARBA" id="ARBA00004141"/>
    </source>
</evidence>
<evidence type="ECO:0000256" key="7">
    <source>
        <dbReference type="ARBA" id="ARBA00022840"/>
    </source>
</evidence>
<dbReference type="InterPro" id="IPR038318">
    <property type="entry name" value="KdpD_sf"/>
</dbReference>
<keyword evidence="3" id="KW-0808">Transferase</keyword>
<evidence type="ECO:0000256" key="8">
    <source>
        <dbReference type="ARBA" id="ARBA00022989"/>
    </source>
</evidence>
<comment type="subcellular location">
    <subcellularLocation>
        <location evidence="1">Membrane</location>
        <topology evidence="1">Multi-pass membrane protein</topology>
    </subcellularLocation>
</comment>
<evidence type="ECO:0000256" key="3">
    <source>
        <dbReference type="ARBA" id="ARBA00022679"/>
    </source>
</evidence>
<evidence type="ECO:0000256" key="2">
    <source>
        <dbReference type="ARBA" id="ARBA00022553"/>
    </source>
</evidence>
<evidence type="ECO:0000313" key="13">
    <source>
        <dbReference type="EMBL" id="GAA3889852.1"/>
    </source>
</evidence>
<comment type="caution">
    <text evidence="13">The sequence shown here is derived from an EMBL/GenBank/DDBJ whole genome shotgun (WGS) entry which is preliminary data.</text>
</comment>
<gene>
    <name evidence="13" type="ORF">GCM10022207_66670</name>
</gene>
<keyword evidence="8 11" id="KW-1133">Transmembrane helix</keyword>
<dbReference type="Pfam" id="PF13493">
    <property type="entry name" value="DUF4118"/>
    <property type="match status" value="1"/>
</dbReference>
<keyword evidence="10 11" id="KW-0472">Membrane</keyword>
<evidence type="ECO:0000256" key="6">
    <source>
        <dbReference type="ARBA" id="ARBA00022777"/>
    </source>
</evidence>
<accession>A0ABP7KXP7</accession>
<evidence type="ECO:0000259" key="12">
    <source>
        <dbReference type="Pfam" id="PF13493"/>
    </source>
</evidence>
<dbReference type="RefSeq" id="WP_331268368.1">
    <property type="nucleotide sequence ID" value="NZ_BAAAZA010000025.1"/>
</dbReference>
<organism evidence="13 14">
    <name type="scientific">Streptomyces lannensis</name>
    <dbReference type="NCBI Taxonomy" id="766498"/>
    <lineage>
        <taxon>Bacteria</taxon>
        <taxon>Bacillati</taxon>
        <taxon>Actinomycetota</taxon>
        <taxon>Actinomycetes</taxon>
        <taxon>Kitasatosporales</taxon>
        <taxon>Streptomycetaceae</taxon>
        <taxon>Streptomyces</taxon>
    </lineage>
</organism>
<keyword evidence="9" id="KW-0902">Two-component regulatory system</keyword>
<sequence length="268" mass="28165">MSTETGIRRLHHAAGPGGSIAAWSVREGPAVAAGLMAPFVVAVALVPFRTDLSHTDSALVFVVVVVAIASLGSRAAGVLAALSAAAWFDYFLTRPYWTFGITDSSDLGTALLLLVVGLIVSHLAVRTRRLEAITDTDAAYIARMHATAVLAQSAGSADVVVAHVNGELTELLGLRDCRFESGTLLGQPPRLRRDGSLTYGGRRRDLDADGWPEGEIELRVYGNGRYQGRFMLTPGSGPVPPLLARLVAVTLAGETRAVLDAAGPAREG</sequence>
<evidence type="ECO:0000256" key="5">
    <source>
        <dbReference type="ARBA" id="ARBA00022741"/>
    </source>
</evidence>
<evidence type="ECO:0000256" key="4">
    <source>
        <dbReference type="ARBA" id="ARBA00022692"/>
    </source>
</evidence>
<proteinExistence type="predicted"/>
<reference evidence="14" key="1">
    <citation type="journal article" date="2019" name="Int. J. Syst. Evol. Microbiol.">
        <title>The Global Catalogue of Microorganisms (GCM) 10K type strain sequencing project: providing services to taxonomists for standard genome sequencing and annotation.</title>
        <authorList>
            <consortium name="The Broad Institute Genomics Platform"/>
            <consortium name="The Broad Institute Genome Sequencing Center for Infectious Disease"/>
            <person name="Wu L."/>
            <person name="Ma J."/>
        </authorList>
    </citation>
    <scope>NUCLEOTIDE SEQUENCE [LARGE SCALE GENOMIC DNA]</scope>
    <source>
        <strain evidence="14">JCM 16578</strain>
    </source>
</reference>
<evidence type="ECO:0000256" key="9">
    <source>
        <dbReference type="ARBA" id="ARBA00023012"/>
    </source>
</evidence>
<keyword evidence="5" id="KW-0547">Nucleotide-binding</keyword>
<dbReference type="Gene3D" id="1.20.120.620">
    <property type="entry name" value="Backbone structure of the membrane domain of e. Coli histidine kinase receptor kdpd"/>
    <property type="match status" value="1"/>
</dbReference>
<dbReference type="Proteomes" id="UP001501563">
    <property type="component" value="Unassembled WGS sequence"/>
</dbReference>